<dbReference type="Proteomes" id="UP000681967">
    <property type="component" value="Unassembled WGS sequence"/>
</dbReference>
<name>A0A8S2Z7W2_9BILA</name>
<proteinExistence type="predicted"/>
<gene>
    <name evidence="2" type="ORF">BYL167_LOCUS44714</name>
    <name evidence="1" type="ORF">GIL414_LOCUS39536</name>
</gene>
<organism evidence="1 3">
    <name type="scientific">Rotaria magnacalcarata</name>
    <dbReference type="NCBI Taxonomy" id="392030"/>
    <lineage>
        <taxon>Eukaryota</taxon>
        <taxon>Metazoa</taxon>
        <taxon>Spiralia</taxon>
        <taxon>Gnathifera</taxon>
        <taxon>Rotifera</taxon>
        <taxon>Eurotatoria</taxon>
        <taxon>Bdelloidea</taxon>
        <taxon>Philodinida</taxon>
        <taxon>Philodinidae</taxon>
        <taxon>Rotaria</taxon>
    </lineage>
</organism>
<accession>A0A8S2Z7W2</accession>
<dbReference type="EMBL" id="CAJOBH010122199">
    <property type="protein sequence ID" value="CAF4716899.1"/>
    <property type="molecule type" value="Genomic_DNA"/>
</dbReference>
<evidence type="ECO:0000313" key="3">
    <source>
        <dbReference type="Proteomes" id="UP000681720"/>
    </source>
</evidence>
<evidence type="ECO:0000313" key="1">
    <source>
        <dbReference type="EMBL" id="CAF4615200.1"/>
    </source>
</evidence>
<sequence length="41" mass="4515">MVTQQALTSLNNIVQGVQKSKPETFNQLIEIIINSVNKAAM</sequence>
<feature type="non-terminal residue" evidence="1">
    <location>
        <position position="41"/>
    </location>
</feature>
<dbReference type="AlphaFoldDB" id="A0A8S2Z7W2"/>
<comment type="caution">
    <text evidence="1">The sequence shown here is derived from an EMBL/GenBank/DDBJ whole genome shotgun (WGS) entry which is preliminary data.</text>
</comment>
<dbReference type="Proteomes" id="UP000681720">
    <property type="component" value="Unassembled WGS sequence"/>
</dbReference>
<protein>
    <submittedName>
        <fullName evidence="1">Uncharacterized protein</fullName>
    </submittedName>
</protein>
<reference evidence="1" key="1">
    <citation type="submission" date="2021-02" db="EMBL/GenBank/DDBJ databases">
        <authorList>
            <person name="Nowell W R."/>
        </authorList>
    </citation>
    <scope>NUCLEOTIDE SEQUENCE</scope>
</reference>
<evidence type="ECO:0000313" key="2">
    <source>
        <dbReference type="EMBL" id="CAF4716899.1"/>
    </source>
</evidence>
<dbReference type="EMBL" id="CAJOBJ010107257">
    <property type="protein sequence ID" value="CAF4615200.1"/>
    <property type="molecule type" value="Genomic_DNA"/>
</dbReference>